<feature type="transmembrane region" description="Helical" evidence="10">
    <location>
        <begin position="127"/>
        <end position="154"/>
    </location>
</feature>
<accession>A0A5J5FBY5</accession>
<dbReference type="GO" id="GO:0005789">
    <property type="term" value="C:endoplasmic reticulum membrane"/>
    <property type="evidence" value="ECO:0007669"/>
    <property type="project" value="UniProtKB-SubCell"/>
</dbReference>
<evidence type="ECO:0000256" key="8">
    <source>
        <dbReference type="ARBA" id="ARBA00022989"/>
    </source>
</evidence>
<keyword evidence="6 10" id="KW-0812">Transmembrane</keyword>
<evidence type="ECO:0000256" key="11">
    <source>
        <dbReference type="SAM" id="SignalP"/>
    </source>
</evidence>
<evidence type="ECO:0000256" key="4">
    <source>
        <dbReference type="ARBA" id="ARBA00022676"/>
    </source>
</evidence>
<evidence type="ECO:0000313" key="12">
    <source>
        <dbReference type="EMBL" id="KAA8914537.1"/>
    </source>
</evidence>
<keyword evidence="9 10" id="KW-0472">Membrane</keyword>
<sequence length="564" mass="63487">MALRFRRSRPIFSATTAFAALLLVRLFSAAYATIPDCDEVFNFWEPTHYLSHGYGLQTWEYSPVYAIRSWAYVGLHAVLSRVFSELPNLSKVHEFYGLRCLLAVFCAFCETRLYTAVSTNINRRVGILYLITTITSAGMFHAATAFLPSTFAMYTTMLGTAAFIDRRRGFRTAEGVFWFALGGLLGWPFSMAMCIPHIAEELFMAAVSWGAVPTFVRLVKGGIAALALLAGIVAVDYYAYRKLEIVPLNIVLYNVFSGPGKGPDIYGTEPWWFYLANLTLNFNVLLPLALISAPCLILYYIVCRSSLAPGFTPRMISLSMPFYLWFAIFTAQPHKEERFMYVAYPALCLNAAMAYHVILTVWGSVSNRLTSGKSQDLLNWTVLALPLAVAALGSLSRVLAVVSAYSAPLEVYSGLPANATGNLCLAKEWYRFPSSYFLPDGMRARFVKSAFDGLLPGEFPESKDWPRPGTWMIPEGMNDENKGDPSKYIKIDDCNYLVESYFDRGNSSQFEPDYQVDMKQWEEVECKDFLDSARTPTLGRILWAPKWIPSFRAWGKYCLLKRKS</sequence>
<dbReference type="FunCoup" id="A0A5J5FBY5">
    <property type="interactions" value="999"/>
</dbReference>
<dbReference type="InParanoid" id="A0A5J5FBY5"/>
<dbReference type="PANTHER" id="PTHR22760">
    <property type="entry name" value="GLYCOSYLTRANSFERASE"/>
    <property type="match status" value="1"/>
</dbReference>
<evidence type="ECO:0000256" key="9">
    <source>
        <dbReference type="ARBA" id="ARBA00023136"/>
    </source>
</evidence>
<keyword evidence="5 12" id="KW-0808">Transferase</keyword>
<feature type="chain" id="PRO_5023862196" description="Mannosyltransferase" evidence="11">
    <location>
        <begin position="33"/>
        <end position="564"/>
    </location>
</feature>
<dbReference type="InterPro" id="IPR005599">
    <property type="entry name" value="GPI_mannosylTrfase"/>
</dbReference>
<feature type="transmembrane region" description="Helical" evidence="10">
    <location>
        <begin position="175"/>
        <end position="198"/>
    </location>
</feature>
<dbReference type="GO" id="GO:0000026">
    <property type="term" value="F:alpha-1,2-mannosyltransferase activity"/>
    <property type="evidence" value="ECO:0007669"/>
    <property type="project" value="TreeGrafter"/>
</dbReference>
<dbReference type="EMBL" id="VXIS01000005">
    <property type="protein sequence ID" value="KAA8914537.1"/>
    <property type="molecule type" value="Genomic_DNA"/>
</dbReference>
<keyword evidence="11" id="KW-0732">Signal</keyword>
<dbReference type="Pfam" id="PF03901">
    <property type="entry name" value="Glyco_transf_22"/>
    <property type="match status" value="1"/>
</dbReference>
<dbReference type="EC" id="2.4.1.-" evidence="10"/>
<feature type="transmembrane region" description="Helical" evidence="10">
    <location>
        <begin position="280"/>
        <end position="302"/>
    </location>
</feature>
<dbReference type="UniPathway" id="UPA00378"/>
<comment type="subcellular location">
    <subcellularLocation>
        <location evidence="1 10">Endoplasmic reticulum membrane</location>
        <topology evidence="1 10">Multi-pass membrane protein</topology>
    </subcellularLocation>
</comment>
<comment type="caution">
    <text evidence="12">The sequence shown here is derived from an EMBL/GenBank/DDBJ whole genome shotgun (WGS) entry which is preliminary data.</text>
</comment>
<comment type="pathway">
    <text evidence="2">Protein modification; protein glycosylation.</text>
</comment>
<comment type="similarity">
    <text evidence="3 10">Belongs to the glycosyltransferase 22 family.</text>
</comment>
<organism evidence="12 13">
    <name type="scientific">Sphaerosporella brunnea</name>
    <dbReference type="NCBI Taxonomy" id="1250544"/>
    <lineage>
        <taxon>Eukaryota</taxon>
        <taxon>Fungi</taxon>
        <taxon>Dikarya</taxon>
        <taxon>Ascomycota</taxon>
        <taxon>Pezizomycotina</taxon>
        <taxon>Pezizomycetes</taxon>
        <taxon>Pezizales</taxon>
        <taxon>Pyronemataceae</taxon>
        <taxon>Sphaerosporella</taxon>
    </lineage>
</organism>
<feature type="transmembrane region" description="Helical" evidence="10">
    <location>
        <begin position="377"/>
        <end position="395"/>
    </location>
</feature>
<name>A0A5J5FBY5_9PEZI</name>
<evidence type="ECO:0000256" key="7">
    <source>
        <dbReference type="ARBA" id="ARBA00022824"/>
    </source>
</evidence>
<evidence type="ECO:0000313" key="13">
    <source>
        <dbReference type="Proteomes" id="UP000326924"/>
    </source>
</evidence>
<dbReference type="OrthoDB" id="497541at2759"/>
<keyword evidence="4 10" id="KW-0328">Glycosyltransferase</keyword>
<evidence type="ECO:0000256" key="3">
    <source>
        <dbReference type="ARBA" id="ARBA00007063"/>
    </source>
</evidence>
<gene>
    <name evidence="12" type="ORF">FN846DRAFT_771178</name>
</gene>
<keyword evidence="8 10" id="KW-1133">Transmembrane helix</keyword>
<keyword evidence="7 10" id="KW-0256">Endoplasmic reticulum</keyword>
<feature type="signal peptide" evidence="11">
    <location>
        <begin position="1"/>
        <end position="32"/>
    </location>
</feature>
<evidence type="ECO:0000256" key="10">
    <source>
        <dbReference type="RuleBase" id="RU363075"/>
    </source>
</evidence>
<feature type="transmembrane region" description="Helical" evidence="10">
    <location>
        <begin position="314"/>
        <end position="331"/>
    </location>
</feature>
<dbReference type="Proteomes" id="UP000326924">
    <property type="component" value="Unassembled WGS sequence"/>
</dbReference>
<dbReference type="AlphaFoldDB" id="A0A5J5FBY5"/>
<evidence type="ECO:0000256" key="2">
    <source>
        <dbReference type="ARBA" id="ARBA00004922"/>
    </source>
</evidence>
<proteinExistence type="inferred from homology"/>
<feature type="transmembrane region" description="Helical" evidence="10">
    <location>
        <begin position="343"/>
        <end position="365"/>
    </location>
</feature>
<keyword evidence="13" id="KW-1185">Reference proteome</keyword>
<protein>
    <recommendedName>
        <fullName evidence="10">Mannosyltransferase</fullName>
        <ecNumber evidence="10">2.4.1.-</ecNumber>
    </recommendedName>
</protein>
<dbReference type="GO" id="GO:0006487">
    <property type="term" value="P:protein N-linked glycosylation"/>
    <property type="evidence" value="ECO:0007669"/>
    <property type="project" value="TreeGrafter"/>
</dbReference>
<evidence type="ECO:0000256" key="5">
    <source>
        <dbReference type="ARBA" id="ARBA00022679"/>
    </source>
</evidence>
<dbReference type="PANTHER" id="PTHR22760:SF2">
    <property type="entry name" value="ALPHA-1,2-MANNOSYLTRANSFERASE ALG9"/>
    <property type="match status" value="1"/>
</dbReference>
<feature type="transmembrane region" description="Helical" evidence="10">
    <location>
        <begin position="218"/>
        <end position="240"/>
    </location>
</feature>
<evidence type="ECO:0000256" key="1">
    <source>
        <dbReference type="ARBA" id="ARBA00004477"/>
    </source>
</evidence>
<reference evidence="12 13" key="1">
    <citation type="submission" date="2019-09" db="EMBL/GenBank/DDBJ databases">
        <title>Draft genome of the ectomycorrhizal ascomycete Sphaerosporella brunnea.</title>
        <authorList>
            <consortium name="DOE Joint Genome Institute"/>
            <person name="Benucci G.M."/>
            <person name="Marozzi G."/>
            <person name="Antonielli L."/>
            <person name="Sanchez S."/>
            <person name="Marco P."/>
            <person name="Wang X."/>
            <person name="Falini L.B."/>
            <person name="Barry K."/>
            <person name="Haridas S."/>
            <person name="Lipzen A."/>
            <person name="Labutti K."/>
            <person name="Grigoriev I.V."/>
            <person name="Murat C."/>
            <person name="Martin F."/>
            <person name="Albertini E."/>
            <person name="Donnini D."/>
            <person name="Bonito G."/>
        </authorList>
    </citation>
    <scope>NUCLEOTIDE SEQUENCE [LARGE SCALE GENOMIC DNA]</scope>
    <source>
        <strain evidence="12 13">Sb_GMNB300</strain>
    </source>
</reference>
<evidence type="ECO:0000256" key="6">
    <source>
        <dbReference type="ARBA" id="ARBA00022692"/>
    </source>
</evidence>